<keyword evidence="3" id="KW-1185">Reference proteome</keyword>
<protein>
    <submittedName>
        <fullName evidence="2">Uncharacterized protein</fullName>
    </submittedName>
</protein>
<name>A0ABR4AUJ3_9LECA</name>
<accession>A0ABR4AUJ3</accession>
<gene>
    <name evidence="2" type="ORF">ABVK25_010367</name>
</gene>
<proteinExistence type="predicted"/>
<evidence type="ECO:0000256" key="1">
    <source>
        <dbReference type="SAM" id="SignalP"/>
    </source>
</evidence>
<organism evidence="2 3">
    <name type="scientific">Lepraria finkii</name>
    <dbReference type="NCBI Taxonomy" id="1340010"/>
    <lineage>
        <taxon>Eukaryota</taxon>
        <taxon>Fungi</taxon>
        <taxon>Dikarya</taxon>
        <taxon>Ascomycota</taxon>
        <taxon>Pezizomycotina</taxon>
        <taxon>Lecanoromycetes</taxon>
        <taxon>OSLEUM clade</taxon>
        <taxon>Lecanoromycetidae</taxon>
        <taxon>Lecanorales</taxon>
        <taxon>Lecanorineae</taxon>
        <taxon>Stereocaulaceae</taxon>
        <taxon>Lepraria</taxon>
    </lineage>
</organism>
<dbReference type="EMBL" id="JBHFEH010000065">
    <property type="protein sequence ID" value="KAL2049357.1"/>
    <property type="molecule type" value="Genomic_DNA"/>
</dbReference>
<comment type="caution">
    <text evidence="2">The sequence shown here is derived from an EMBL/GenBank/DDBJ whole genome shotgun (WGS) entry which is preliminary data.</text>
</comment>
<dbReference type="Proteomes" id="UP001590951">
    <property type="component" value="Unassembled WGS sequence"/>
</dbReference>
<feature type="chain" id="PRO_5045916537" evidence="1">
    <location>
        <begin position="22"/>
        <end position="198"/>
    </location>
</feature>
<feature type="signal peptide" evidence="1">
    <location>
        <begin position="1"/>
        <end position="21"/>
    </location>
</feature>
<reference evidence="2 3" key="1">
    <citation type="submission" date="2024-09" db="EMBL/GenBank/DDBJ databases">
        <title>Rethinking Asexuality: The Enigmatic Case of Functional Sexual Genes in Lepraria (Stereocaulaceae).</title>
        <authorList>
            <person name="Doellman M."/>
            <person name="Sun Y."/>
            <person name="Barcenas-Pena A."/>
            <person name="Lumbsch H.T."/>
            <person name="Grewe F."/>
        </authorList>
    </citation>
    <scope>NUCLEOTIDE SEQUENCE [LARGE SCALE GENOMIC DNA]</scope>
    <source>
        <strain evidence="2 3">Grewe 0041</strain>
    </source>
</reference>
<keyword evidence="1" id="KW-0732">Signal</keyword>
<evidence type="ECO:0000313" key="2">
    <source>
        <dbReference type="EMBL" id="KAL2049357.1"/>
    </source>
</evidence>
<evidence type="ECO:0000313" key="3">
    <source>
        <dbReference type="Proteomes" id="UP001590951"/>
    </source>
</evidence>
<sequence length="198" mass="21715">MAGIKGLSWLQLLLLLFNTFAISVTITLPPSSTLIQTMLSDETPSGYAKNGNLTTSPQSNTEYHCFTILLVYPLYRHCEAAIRHLPSPSFPGDFHTGFPFNLFSLPVTIRYHTCKVVVELVNPNDRSEEGIFWWHIVSRALDLNSVCRTPRVSSRFSITTTGGYVLAGSGLGISVTLGYNNMREGIGGNNETVVASSL</sequence>